<dbReference type="EMBL" id="JBHRYC010000026">
    <property type="protein sequence ID" value="MFC3636904.1"/>
    <property type="molecule type" value="Genomic_DNA"/>
</dbReference>
<evidence type="ECO:0000313" key="6">
    <source>
        <dbReference type="Proteomes" id="UP001595704"/>
    </source>
</evidence>
<feature type="chain" id="PRO_5045258813" evidence="3">
    <location>
        <begin position="27"/>
        <end position="489"/>
    </location>
</feature>
<dbReference type="PANTHER" id="PTHR11014">
    <property type="entry name" value="PEPTIDASE M20 FAMILY MEMBER"/>
    <property type="match status" value="1"/>
</dbReference>
<dbReference type="Gene3D" id="3.30.70.360">
    <property type="match status" value="1"/>
</dbReference>
<dbReference type="InterPro" id="IPR036264">
    <property type="entry name" value="Bact_exopeptidase_dim_dom"/>
</dbReference>
<dbReference type="Pfam" id="PF01546">
    <property type="entry name" value="Peptidase_M20"/>
    <property type="match status" value="1"/>
</dbReference>
<sequence>MSRNSIIRSVLSAALFSVALPPLVQAAPAQNPAAPAQNPAAPAQPQAASGKTQASAADFNSRVTKLVEDDTARLTDMFKDIHQHPELGFQETRTAAIVARELKALGFEVKEGIGQTGVVGILKNGPGPIVMYRADMDANAVKEETGLPYASKVTVKRGDGSEAPAAHMCGHDAHVAWMLGMAKNMVAMKADWSGTLVLVAQPAEEPITGAKAMVADGMYGKHGVPKPDYFIGLHTAPIPVGAIANAPGPRMAGTDQLDVVFKGVGGHGSMPQMARDPVVMASMAVLGYQTVVSRMINPQEMAVITVGSVQAGADNNVIPETALLKANLRWYDPDVREQLLKGIKAVNAGVAATYAAPGADPTITMKGGATPLINDKKLSERLAAALRPAIGEKAVITNMPRANGSEDFHHLLGEFTDVPLNYTFVGVADPGVFTRAVKEGKKFPYMNHNPNFIVDLKAIPFGTRVATLSALELLAKPSGQKAAAGRPAE</sequence>
<dbReference type="PANTHER" id="PTHR11014:SF63">
    <property type="entry name" value="METALLOPEPTIDASE, PUTATIVE (AFU_ORTHOLOGUE AFUA_6G09600)-RELATED"/>
    <property type="match status" value="1"/>
</dbReference>
<evidence type="ECO:0000256" key="2">
    <source>
        <dbReference type="SAM" id="MobiDB-lite"/>
    </source>
</evidence>
<reference evidence="6" key="1">
    <citation type="journal article" date="2019" name="Int. J. Syst. Evol. Microbiol.">
        <title>The Global Catalogue of Microorganisms (GCM) 10K type strain sequencing project: providing services to taxonomists for standard genome sequencing and annotation.</title>
        <authorList>
            <consortium name="The Broad Institute Genomics Platform"/>
            <consortium name="The Broad Institute Genome Sequencing Center for Infectious Disease"/>
            <person name="Wu L."/>
            <person name="Ma J."/>
        </authorList>
    </citation>
    <scope>NUCLEOTIDE SEQUENCE [LARGE SCALE GENOMIC DNA]</scope>
    <source>
        <strain evidence="6">KCTC 42282</strain>
    </source>
</reference>
<evidence type="ECO:0000259" key="4">
    <source>
        <dbReference type="Pfam" id="PF07687"/>
    </source>
</evidence>
<dbReference type="RefSeq" id="WP_210319794.1">
    <property type="nucleotide sequence ID" value="NZ_BNCG01000002.1"/>
</dbReference>
<dbReference type="SUPFAM" id="SSF55031">
    <property type="entry name" value="Bacterial exopeptidase dimerisation domain"/>
    <property type="match status" value="1"/>
</dbReference>
<dbReference type="Proteomes" id="UP001595704">
    <property type="component" value="Unassembled WGS sequence"/>
</dbReference>
<feature type="domain" description="Peptidase M20 dimerisation" evidence="4">
    <location>
        <begin position="257"/>
        <end position="346"/>
    </location>
</feature>
<evidence type="ECO:0000256" key="1">
    <source>
        <dbReference type="ARBA" id="ARBA00022801"/>
    </source>
</evidence>
<protein>
    <submittedName>
        <fullName evidence="5">Amidohydrolase</fullName>
    </submittedName>
</protein>
<dbReference type="Pfam" id="PF07687">
    <property type="entry name" value="M20_dimer"/>
    <property type="match status" value="1"/>
</dbReference>
<dbReference type="InterPro" id="IPR011650">
    <property type="entry name" value="Peptidase_M20_dimer"/>
</dbReference>
<accession>A0ABV7UE09</accession>
<dbReference type="InterPro" id="IPR002933">
    <property type="entry name" value="Peptidase_M20"/>
</dbReference>
<evidence type="ECO:0000313" key="5">
    <source>
        <dbReference type="EMBL" id="MFC3636904.1"/>
    </source>
</evidence>
<feature type="signal peptide" evidence="3">
    <location>
        <begin position="1"/>
        <end position="26"/>
    </location>
</feature>
<proteinExistence type="predicted"/>
<organism evidence="5 6">
    <name type="scientific">Camelimonas fluminis</name>
    <dbReference type="NCBI Taxonomy" id="1576911"/>
    <lineage>
        <taxon>Bacteria</taxon>
        <taxon>Pseudomonadati</taxon>
        <taxon>Pseudomonadota</taxon>
        <taxon>Alphaproteobacteria</taxon>
        <taxon>Hyphomicrobiales</taxon>
        <taxon>Chelatococcaceae</taxon>
        <taxon>Camelimonas</taxon>
    </lineage>
</organism>
<gene>
    <name evidence="5" type="ORF">ACFONL_05830</name>
</gene>
<feature type="region of interest" description="Disordered" evidence="2">
    <location>
        <begin position="30"/>
        <end position="56"/>
    </location>
</feature>
<keyword evidence="6" id="KW-1185">Reference proteome</keyword>
<feature type="compositionally biased region" description="Low complexity" evidence="2">
    <location>
        <begin position="30"/>
        <end position="48"/>
    </location>
</feature>
<dbReference type="NCBIfam" id="TIGR01891">
    <property type="entry name" value="amidohydrolases"/>
    <property type="match status" value="1"/>
</dbReference>
<name>A0ABV7UE09_9HYPH</name>
<keyword evidence="3" id="KW-0732">Signal</keyword>
<dbReference type="Gene3D" id="3.40.630.10">
    <property type="entry name" value="Zn peptidases"/>
    <property type="match status" value="1"/>
</dbReference>
<dbReference type="SUPFAM" id="SSF53187">
    <property type="entry name" value="Zn-dependent exopeptidases"/>
    <property type="match status" value="1"/>
</dbReference>
<comment type="caution">
    <text evidence="5">The sequence shown here is derived from an EMBL/GenBank/DDBJ whole genome shotgun (WGS) entry which is preliminary data.</text>
</comment>
<keyword evidence="1" id="KW-0378">Hydrolase</keyword>
<evidence type="ECO:0000256" key="3">
    <source>
        <dbReference type="SAM" id="SignalP"/>
    </source>
</evidence>
<dbReference type="InterPro" id="IPR017439">
    <property type="entry name" value="Amidohydrolase"/>
</dbReference>